<organism evidence="6 7">
    <name type="scientific">Stylonychia lemnae</name>
    <name type="common">Ciliate</name>
    <dbReference type="NCBI Taxonomy" id="5949"/>
    <lineage>
        <taxon>Eukaryota</taxon>
        <taxon>Sar</taxon>
        <taxon>Alveolata</taxon>
        <taxon>Ciliophora</taxon>
        <taxon>Intramacronucleata</taxon>
        <taxon>Spirotrichea</taxon>
        <taxon>Stichotrichia</taxon>
        <taxon>Sporadotrichida</taxon>
        <taxon>Oxytrichidae</taxon>
        <taxon>Stylonychinae</taxon>
        <taxon>Stylonychia</taxon>
    </lineage>
</organism>
<evidence type="ECO:0000256" key="4">
    <source>
        <dbReference type="SAM" id="MobiDB-lite"/>
    </source>
</evidence>
<dbReference type="Pfam" id="PF10447">
    <property type="entry name" value="EXOSC1"/>
    <property type="match status" value="1"/>
</dbReference>
<dbReference type="EMBL" id="CCKQ01011885">
    <property type="protein sequence ID" value="CDW83484.1"/>
    <property type="molecule type" value="Genomic_DNA"/>
</dbReference>
<feature type="compositionally biased region" description="Polar residues" evidence="4">
    <location>
        <begin position="365"/>
        <end position="403"/>
    </location>
</feature>
<dbReference type="PANTHER" id="PTHR12686:SF8">
    <property type="entry name" value="EXOSOME COMPLEX COMPONENT CSL4"/>
    <property type="match status" value="1"/>
</dbReference>
<feature type="compositionally biased region" description="Low complexity" evidence="4">
    <location>
        <begin position="327"/>
        <end position="346"/>
    </location>
</feature>
<dbReference type="Gene3D" id="2.40.50.100">
    <property type="match status" value="1"/>
</dbReference>
<evidence type="ECO:0000256" key="3">
    <source>
        <dbReference type="ARBA" id="ARBA00022835"/>
    </source>
</evidence>
<feature type="region of interest" description="Disordered" evidence="4">
    <location>
        <begin position="358"/>
        <end position="403"/>
    </location>
</feature>
<dbReference type="Proteomes" id="UP000039865">
    <property type="component" value="Unassembled WGS sequence"/>
</dbReference>
<proteinExistence type="predicted"/>
<evidence type="ECO:0000313" key="6">
    <source>
        <dbReference type="EMBL" id="CDW83484.1"/>
    </source>
</evidence>
<accession>A0A078AMU9</accession>
<evidence type="ECO:0000256" key="2">
    <source>
        <dbReference type="ARBA" id="ARBA00022490"/>
    </source>
</evidence>
<dbReference type="SUPFAM" id="SSF50249">
    <property type="entry name" value="Nucleic acid-binding proteins"/>
    <property type="match status" value="1"/>
</dbReference>
<sequence length="844" mass="96997">MEQAHPGKYIGSIQDSISGKGTYVYLKGIYSSQKGFVCQIKQDDGRNRIEVRNEEQKTSAKKSINNQSNLGDINDASKIALNTLGQPQIGEIVYAKITRVEQNFARADILSVGSTALNTIFQGIMFKENVRSYDIENLDMLKCFKPNDVIKAKIVSQQGAGNQNSTLLSTVEDELGVVFARSEESGYLMIPRSWNDFQCVKTKKKEKRKVARPELSSNLKSSINYKMSHEKDITLFSRSGKQTNYQYLCFSKKKEEEEELVKPKLTKEEKIIAKMPKEILYEKVKADLQGKETNIIKEYIQQEERRRKQQFKEAVKKMQKPPLIKPQLQGDQQQLQSQQTGLETTQNQQQVYQNLQPLPQLGPQATSPAQQMNSTQHTLHGESRNQTINQQKKQLFKGQSSSFRSVPREQVSFLYKTNPDGNGEFKYNPKMSVVKRKLASDFKFNYGEPAQPRIKNEEDHLCTKGNEAKSLMNKFKSQINNLNQGDGYNDLESSPMRKYQDMSIYEINNEIKNKNKEVMQYLEQTNVLIESQIEQQGKFQKIRSPVLMDKKRNRKSIFEELQGPHEGRFELININPSVLSTYVNPNPPDFKRYGIREHYKQEQDNPKNLKPQPQYAPNYEYNKKSLALGQNNFDKQTDREQQINYYIGKTRNDQNIGQFHYTDKAHLAFNKLSNVRENNSIIDFTKSAARDNSMYMLSDGYNLDQKQDSFLDKILDLGVHQRKKVSHIVSDVLNYRGDNSIGSMMHLNSTGTDSLVLQNTMELGKIERIYRLGKNKYKILNDKGFSKEMGKGLTSDDVRGMTLEQKLLSGYYTTTNENIEAAKAIDTDRRSKSTKKPSLNLSAI</sequence>
<evidence type="ECO:0000256" key="1">
    <source>
        <dbReference type="ARBA" id="ARBA00004604"/>
    </source>
</evidence>
<dbReference type="GO" id="GO:0005737">
    <property type="term" value="C:cytoplasm"/>
    <property type="evidence" value="ECO:0007669"/>
    <property type="project" value="TreeGrafter"/>
</dbReference>
<keyword evidence="7" id="KW-1185">Reference proteome</keyword>
<reference evidence="6 7" key="1">
    <citation type="submission" date="2014-06" db="EMBL/GenBank/DDBJ databases">
        <authorList>
            <person name="Swart Estienne"/>
        </authorList>
    </citation>
    <scope>NUCLEOTIDE SEQUENCE [LARGE SCALE GENOMIC DNA]</scope>
    <source>
        <strain evidence="6 7">130c</strain>
    </source>
</reference>
<name>A0A078AMU9_STYLE</name>
<comment type="subcellular location">
    <subcellularLocation>
        <location evidence="1">Nucleus</location>
        <location evidence="1">Nucleolus</location>
    </subcellularLocation>
</comment>
<dbReference type="AlphaFoldDB" id="A0A078AMU9"/>
<dbReference type="PANTHER" id="PTHR12686">
    <property type="entry name" value="3'-5' EXORIBONUCLEASE CSL4-RELATED"/>
    <property type="match status" value="1"/>
</dbReference>
<dbReference type="InterPro" id="IPR012340">
    <property type="entry name" value="NA-bd_OB-fold"/>
</dbReference>
<dbReference type="GO" id="GO:0003723">
    <property type="term" value="F:RNA binding"/>
    <property type="evidence" value="ECO:0007669"/>
    <property type="project" value="InterPro"/>
</dbReference>
<keyword evidence="2" id="KW-0963">Cytoplasm</keyword>
<dbReference type="OrthoDB" id="440760at2759"/>
<feature type="domain" description="Exosome complex component CSL4 C-terminal" evidence="5">
    <location>
        <begin position="115"/>
        <end position="156"/>
    </location>
</feature>
<dbReference type="GO" id="GO:0006396">
    <property type="term" value="P:RNA processing"/>
    <property type="evidence" value="ECO:0007669"/>
    <property type="project" value="InterPro"/>
</dbReference>
<keyword evidence="3" id="KW-0271">Exosome</keyword>
<feature type="region of interest" description="Disordered" evidence="4">
    <location>
        <begin position="310"/>
        <end position="346"/>
    </location>
</feature>
<feature type="region of interest" description="Disordered" evidence="4">
    <location>
        <begin position="825"/>
        <end position="844"/>
    </location>
</feature>
<dbReference type="GO" id="GO:0005730">
    <property type="term" value="C:nucleolus"/>
    <property type="evidence" value="ECO:0007669"/>
    <property type="project" value="UniProtKB-SubCell"/>
</dbReference>
<dbReference type="InterPro" id="IPR019495">
    <property type="entry name" value="EXOSC1_C"/>
</dbReference>
<evidence type="ECO:0000313" key="7">
    <source>
        <dbReference type="Proteomes" id="UP000039865"/>
    </source>
</evidence>
<dbReference type="Gene3D" id="2.40.50.140">
    <property type="entry name" value="Nucleic acid-binding proteins"/>
    <property type="match status" value="1"/>
</dbReference>
<evidence type="ECO:0000259" key="5">
    <source>
        <dbReference type="Pfam" id="PF10447"/>
    </source>
</evidence>
<dbReference type="GO" id="GO:0000176">
    <property type="term" value="C:nuclear exosome (RNase complex)"/>
    <property type="evidence" value="ECO:0007669"/>
    <property type="project" value="TreeGrafter"/>
</dbReference>
<protein>
    <submittedName>
        <fullName evidence="6">Exosome complex component csl4-like</fullName>
    </submittedName>
</protein>
<dbReference type="SUPFAM" id="SSF110324">
    <property type="entry name" value="Ribosomal L27 protein-like"/>
    <property type="match status" value="1"/>
</dbReference>
<gene>
    <name evidence="6" type="primary">Contig13258.g14144</name>
    <name evidence="6" type="ORF">STYLEM_12531</name>
</gene>
<dbReference type="InterPro" id="IPR039771">
    <property type="entry name" value="Csl4"/>
</dbReference>
<dbReference type="InParanoid" id="A0A078AMU9"/>